<feature type="compositionally biased region" description="Acidic residues" evidence="1">
    <location>
        <begin position="238"/>
        <end position="252"/>
    </location>
</feature>
<organism evidence="2 3">
    <name type="scientific">Lojkania enalia</name>
    <dbReference type="NCBI Taxonomy" id="147567"/>
    <lineage>
        <taxon>Eukaryota</taxon>
        <taxon>Fungi</taxon>
        <taxon>Dikarya</taxon>
        <taxon>Ascomycota</taxon>
        <taxon>Pezizomycotina</taxon>
        <taxon>Dothideomycetes</taxon>
        <taxon>Pleosporomycetidae</taxon>
        <taxon>Pleosporales</taxon>
        <taxon>Pleosporales incertae sedis</taxon>
        <taxon>Lojkania</taxon>
    </lineage>
</organism>
<keyword evidence="3" id="KW-1185">Reference proteome</keyword>
<comment type="caution">
    <text evidence="2">The sequence shown here is derived from an EMBL/GenBank/DDBJ whole genome shotgun (WGS) entry which is preliminary data.</text>
</comment>
<dbReference type="Proteomes" id="UP000800093">
    <property type="component" value="Unassembled WGS sequence"/>
</dbReference>
<gene>
    <name evidence="2" type="ORF">CC78DRAFT_67297</name>
</gene>
<evidence type="ECO:0000313" key="2">
    <source>
        <dbReference type="EMBL" id="KAF2259516.1"/>
    </source>
</evidence>
<reference evidence="3" key="1">
    <citation type="journal article" date="2020" name="Stud. Mycol.">
        <title>101 Dothideomycetes genomes: A test case for predicting lifestyles and emergence of pathogens.</title>
        <authorList>
            <person name="Haridas S."/>
            <person name="Albert R."/>
            <person name="Binder M."/>
            <person name="Bloem J."/>
            <person name="LaButti K."/>
            <person name="Salamov A."/>
            <person name="Andreopoulos B."/>
            <person name="Baker S."/>
            <person name="Barry K."/>
            <person name="Bills G."/>
            <person name="Bluhm B."/>
            <person name="Cannon C."/>
            <person name="Castanera R."/>
            <person name="Culley D."/>
            <person name="Daum C."/>
            <person name="Ezra D."/>
            <person name="Gonzalez J."/>
            <person name="Henrissat B."/>
            <person name="Kuo A."/>
            <person name="Liang C."/>
            <person name="Lipzen A."/>
            <person name="Lutzoni F."/>
            <person name="Magnuson J."/>
            <person name="Mondo S."/>
            <person name="Nolan M."/>
            <person name="Ohm R."/>
            <person name="Pangilinan J."/>
            <person name="Park H.-J."/>
            <person name="Ramirez L."/>
            <person name="Alfaro M."/>
            <person name="Sun H."/>
            <person name="Tritt A."/>
            <person name="Yoshinaga Y."/>
            <person name="Zwiers L.-H."/>
            <person name="Turgeon B."/>
            <person name="Goodwin S."/>
            <person name="Spatafora J."/>
            <person name="Crous P."/>
            <person name="Grigoriev I."/>
        </authorList>
    </citation>
    <scope>NUCLEOTIDE SEQUENCE [LARGE SCALE GENOMIC DNA]</scope>
    <source>
        <strain evidence="3">CBS 304.66</strain>
    </source>
</reference>
<protein>
    <submittedName>
        <fullName evidence="2">Uncharacterized protein</fullName>
    </submittedName>
</protein>
<evidence type="ECO:0000256" key="1">
    <source>
        <dbReference type="SAM" id="MobiDB-lite"/>
    </source>
</evidence>
<dbReference type="OrthoDB" id="77607at2759"/>
<feature type="compositionally biased region" description="Low complexity" evidence="1">
    <location>
        <begin position="15"/>
        <end position="34"/>
    </location>
</feature>
<dbReference type="AlphaFoldDB" id="A0A9P4JZU7"/>
<proteinExistence type="predicted"/>
<feature type="compositionally biased region" description="Basic and acidic residues" evidence="1">
    <location>
        <begin position="1"/>
        <end position="14"/>
    </location>
</feature>
<sequence length="259" mass="28457">MADVRSMLRQERAARQQQAGRSQKQSAAPAAAPVSKKRKAGEYSAEGEGRKRTRTEEASGVPVGFFDEGAAGDDANPNTISKAPTTTQQDEIPQQDVSQIAQSPPDPSFTITPAPPQLDPDAEEDLDAFLKDMAEPSRPTNALSAYSAGAVIESAPMTAAELAAQAREEQSAQRGERERELEAEKEDAARFLEDEFDEMEGLEERVRKLREKREALRKTHAEAKAGHIVLPDPGPVGLEEDEDTESDDEEWDDWRFRPA</sequence>
<feature type="region of interest" description="Disordered" evidence="1">
    <location>
        <begin position="218"/>
        <end position="259"/>
    </location>
</feature>
<accession>A0A9P4JZU7</accession>
<feature type="region of interest" description="Disordered" evidence="1">
    <location>
        <begin position="161"/>
        <end position="189"/>
    </location>
</feature>
<name>A0A9P4JZU7_9PLEO</name>
<feature type="region of interest" description="Disordered" evidence="1">
    <location>
        <begin position="1"/>
        <end position="124"/>
    </location>
</feature>
<feature type="compositionally biased region" description="Basic and acidic residues" evidence="1">
    <location>
        <begin position="166"/>
        <end position="189"/>
    </location>
</feature>
<feature type="compositionally biased region" description="Polar residues" evidence="1">
    <location>
        <begin position="76"/>
        <end position="102"/>
    </location>
</feature>
<feature type="compositionally biased region" description="Basic and acidic residues" evidence="1">
    <location>
        <begin position="47"/>
        <end position="57"/>
    </location>
</feature>
<dbReference type="EMBL" id="ML986707">
    <property type="protein sequence ID" value="KAF2259516.1"/>
    <property type="molecule type" value="Genomic_DNA"/>
</dbReference>
<evidence type="ECO:0000313" key="3">
    <source>
        <dbReference type="Proteomes" id="UP000800093"/>
    </source>
</evidence>